<accession>A0ABR4HK42</accession>
<evidence type="ECO:0000313" key="2">
    <source>
        <dbReference type="Proteomes" id="UP001610335"/>
    </source>
</evidence>
<proteinExistence type="predicted"/>
<evidence type="ECO:0000313" key="1">
    <source>
        <dbReference type="EMBL" id="KAL2815845.1"/>
    </source>
</evidence>
<dbReference type="EMBL" id="JBFXLS010000107">
    <property type="protein sequence ID" value="KAL2815845.1"/>
    <property type="molecule type" value="Genomic_DNA"/>
</dbReference>
<name>A0ABR4HK42_9EURO</name>
<comment type="caution">
    <text evidence="1">The sequence shown here is derived from an EMBL/GenBank/DDBJ whole genome shotgun (WGS) entry which is preliminary data.</text>
</comment>
<dbReference type="Proteomes" id="UP001610335">
    <property type="component" value="Unassembled WGS sequence"/>
</dbReference>
<reference evidence="1 2" key="1">
    <citation type="submission" date="2024-07" db="EMBL/GenBank/DDBJ databases">
        <title>Section-level genome sequencing and comparative genomics of Aspergillus sections Usti and Cavernicolus.</title>
        <authorList>
            <consortium name="Lawrence Berkeley National Laboratory"/>
            <person name="Nybo J.L."/>
            <person name="Vesth T.C."/>
            <person name="Theobald S."/>
            <person name="Frisvad J.C."/>
            <person name="Larsen T.O."/>
            <person name="Kjaerboelling I."/>
            <person name="Rothschild-Mancinelli K."/>
            <person name="Lyhne E.K."/>
            <person name="Kogle M.E."/>
            <person name="Barry K."/>
            <person name="Clum A."/>
            <person name="Na H."/>
            <person name="Ledsgaard L."/>
            <person name="Lin J."/>
            <person name="Lipzen A."/>
            <person name="Kuo A."/>
            <person name="Riley R."/>
            <person name="Mondo S."/>
            <person name="LaButti K."/>
            <person name="Haridas S."/>
            <person name="Pangalinan J."/>
            <person name="Salamov A.A."/>
            <person name="Simmons B.A."/>
            <person name="Magnuson J.K."/>
            <person name="Chen J."/>
            <person name="Drula E."/>
            <person name="Henrissat B."/>
            <person name="Wiebenga A."/>
            <person name="Lubbers R.J."/>
            <person name="Gomes A.C."/>
            <person name="Makela M.R."/>
            <person name="Stajich J."/>
            <person name="Grigoriev I.V."/>
            <person name="Mortensen U.H."/>
            <person name="De vries R.P."/>
            <person name="Baker S.E."/>
            <person name="Andersen M.R."/>
        </authorList>
    </citation>
    <scope>NUCLEOTIDE SEQUENCE [LARGE SCALE GENOMIC DNA]</scope>
    <source>
        <strain evidence="1 2">CBS 600.67</strain>
    </source>
</reference>
<sequence length="161" mass="18302">MNLDGLKQLERFELWLPGGNHGRDGRVPLDFSLSTRLVPLPSYSLAGFDDPTFHRDVMSQRIRPSLPLRTLDLLHVSQRLPISGGFRVYMSTLDRREWTRNGHPDRCSGILLATLAQFLFQMQMMQRAKGRKSVLIRRKELFSVTATDIGVSRPSHGKSTA</sequence>
<organism evidence="1 2">
    <name type="scientific">Aspergillus cavernicola</name>
    <dbReference type="NCBI Taxonomy" id="176166"/>
    <lineage>
        <taxon>Eukaryota</taxon>
        <taxon>Fungi</taxon>
        <taxon>Dikarya</taxon>
        <taxon>Ascomycota</taxon>
        <taxon>Pezizomycotina</taxon>
        <taxon>Eurotiomycetes</taxon>
        <taxon>Eurotiomycetidae</taxon>
        <taxon>Eurotiales</taxon>
        <taxon>Aspergillaceae</taxon>
        <taxon>Aspergillus</taxon>
        <taxon>Aspergillus subgen. Nidulantes</taxon>
    </lineage>
</organism>
<gene>
    <name evidence="1" type="ORF">BDW59DRAFT_12479</name>
</gene>
<keyword evidence="2" id="KW-1185">Reference proteome</keyword>
<protein>
    <submittedName>
        <fullName evidence="1">Uncharacterized protein</fullName>
    </submittedName>
</protein>